<organism evidence="1 2">
    <name type="scientific">Rhizobium lusitanum</name>
    <dbReference type="NCBI Taxonomy" id="293958"/>
    <lineage>
        <taxon>Bacteria</taxon>
        <taxon>Pseudomonadati</taxon>
        <taxon>Pseudomonadota</taxon>
        <taxon>Alphaproteobacteria</taxon>
        <taxon>Hyphomicrobiales</taxon>
        <taxon>Rhizobiaceae</taxon>
        <taxon>Rhizobium/Agrobacterium group</taxon>
        <taxon>Rhizobium</taxon>
    </lineage>
</organism>
<dbReference type="Proteomes" id="UP000565576">
    <property type="component" value="Unassembled WGS sequence"/>
</dbReference>
<protein>
    <recommendedName>
        <fullName evidence="3">Transposase</fullName>
    </recommendedName>
</protein>
<gene>
    <name evidence="1" type="ORF">GGD46_004192</name>
</gene>
<name>A0A7X0MFC6_9HYPH</name>
<dbReference type="EMBL" id="JACHBG010000010">
    <property type="protein sequence ID" value="MBB6486893.1"/>
    <property type="molecule type" value="Genomic_DNA"/>
</dbReference>
<sequence length="56" mass="6609">MGYPKLAKLYHQRLGTIEDIESRAVTFDYQERFWAIDALLDKIMQGTAEFRRRTTG</sequence>
<evidence type="ECO:0008006" key="3">
    <source>
        <dbReference type="Google" id="ProtNLM"/>
    </source>
</evidence>
<accession>A0A7X0MFC6</accession>
<evidence type="ECO:0000313" key="1">
    <source>
        <dbReference type="EMBL" id="MBB6486893.1"/>
    </source>
</evidence>
<dbReference type="AlphaFoldDB" id="A0A7X0MFC6"/>
<comment type="caution">
    <text evidence="1">The sequence shown here is derived from an EMBL/GenBank/DDBJ whole genome shotgun (WGS) entry which is preliminary data.</text>
</comment>
<proteinExistence type="predicted"/>
<evidence type="ECO:0000313" key="2">
    <source>
        <dbReference type="Proteomes" id="UP000565576"/>
    </source>
</evidence>
<dbReference type="RefSeq" id="WP_246806422.1">
    <property type="nucleotide sequence ID" value="NZ_JACHBG010000010.1"/>
</dbReference>
<reference evidence="1 2" key="1">
    <citation type="submission" date="2020-08" db="EMBL/GenBank/DDBJ databases">
        <title>Genomic Encyclopedia of Type Strains, Phase IV (KMG-V): Genome sequencing to study the core and pangenomes of soil and plant-associated prokaryotes.</title>
        <authorList>
            <person name="Whitman W."/>
        </authorList>
    </citation>
    <scope>NUCLEOTIDE SEQUENCE [LARGE SCALE GENOMIC DNA]</scope>
    <source>
        <strain evidence="1 2">SEMIA 4060</strain>
    </source>
</reference>